<dbReference type="InterPro" id="IPR045584">
    <property type="entry name" value="Pilin-like"/>
</dbReference>
<feature type="transmembrane region" description="Helical" evidence="7">
    <location>
        <begin position="53"/>
        <end position="73"/>
    </location>
</feature>
<reference evidence="10 11" key="1">
    <citation type="submission" date="2024-02" db="EMBL/GenBank/DDBJ databases">
        <authorList>
            <person name="Chen Y."/>
            <person name="Shah S."/>
            <person name="Dougan E. K."/>
            <person name="Thang M."/>
            <person name="Chan C."/>
        </authorList>
    </citation>
    <scope>NUCLEOTIDE SEQUENCE [LARGE SCALE GENOMIC DNA]</scope>
</reference>
<evidence type="ECO:0000313" key="10">
    <source>
        <dbReference type="EMBL" id="CAK9041483.1"/>
    </source>
</evidence>
<evidence type="ECO:0000256" key="5">
    <source>
        <dbReference type="ARBA" id="ARBA00022989"/>
    </source>
</evidence>
<keyword evidence="6 7" id="KW-0472">Membrane</keyword>
<keyword evidence="5 7" id="KW-1133">Transmembrane helix</keyword>
<dbReference type="InterPro" id="IPR013545">
    <property type="entry name" value="T2SS_protein-GspG_C"/>
</dbReference>
<comment type="similarity">
    <text evidence="2">Belongs to the GSP F family.</text>
</comment>
<keyword evidence="11" id="KW-1185">Reference proteome</keyword>
<evidence type="ECO:0000256" key="6">
    <source>
        <dbReference type="ARBA" id="ARBA00023136"/>
    </source>
</evidence>
<feature type="transmembrane region" description="Helical" evidence="7">
    <location>
        <begin position="661"/>
        <end position="681"/>
    </location>
</feature>
<dbReference type="Gene3D" id="1.20.81.30">
    <property type="entry name" value="Type II secretion system (T2SS), domain F"/>
    <property type="match status" value="1"/>
</dbReference>
<dbReference type="NCBIfam" id="TIGR02532">
    <property type="entry name" value="IV_pilin_GFxxxE"/>
    <property type="match status" value="1"/>
</dbReference>
<dbReference type="PRINTS" id="PR00812">
    <property type="entry name" value="BCTERIALGSPF"/>
</dbReference>
<feature type="domain" description="Type II secretion system protein GspG C-terminal" evidence="9">
    <location>
        <begin position="97"/>
        <end position="197"/>
    </location>
</feature>
<sequence length="683" mass="73606">MEQSGYFPPMLVQIVAMGERSGRLEELLGHAARAMEERTEATLKLVTTLLPPLLVVTMAGVVGFIVLAILLPMLELQDVLVIITIMGIIAAVVVPRLFSRIGQSRQATAESNAASIAGQVQVFLIDMGKLPDTSTLEFLRKEPSGMSGTWNGPYITNDEMLIDPWGNAYVIVVPGEKNTDFDVVSYGADGQPGGEAMHRAFTLVELIVTLVIVGLVLGLAVPRVATLAGRGVSAEADAVAGLLSNAAGRAAVGSQPLRVRAESKTVVVERRELVEQGRRESWVWERDPFMPQVRLNKATVGSVYADGFAVRGTPWIVELGAGSSVEIGLLGGNGPVSVALMPGWDGEHALVARLPQRPGFLLVDVLVGTVLLGVALGGILVVSTRALSMQREAASLRQAGMVADEVMSTVYAYGTEEYTRVIRSRGRASEPFERFEYRIDVDSGNAGEPDEVNVRVTWQSATGQPRSLELDALIAPRLGDEPDPNRMPPEASRAHARAWASADQAAQMVQRAVLRTLRREDLSQTRLVIRDGGRGEASRDSIYVVARGLEPVRPVENEALRSEGGEFEIGFKIQEGEEGTSLWRRRDMAFDEYQDSGGLADEVARDVVSFSVTAGDDEGVWASWDSDQTGLPYMVIIEVRTSTPDGRSGRRGRAVIGARKSFATVLALWVIGLAAVLVMGVQS</sequence>
<dbReference type="Pfam" id="PF07963">
    <property type="entry name" value="N_methyl"/>
    <property type="match status" value="1"/>
</dbReference>
<keyword evidence="3" id="KW-1003">Cell membrane</keyword>
<dbReference type="Proteomes" id="UP001642464">
    <property type="component" value="Unassembled WGS sequence"/>
</dbReference>
<dbReference type="EMBL" id="CAXAMM010017583">
    <property type="protein sequence ID" value="CAK9041483.1"/>
    <property type="molecule type" value="Genomic_DNA"/>
</dbReference>
<feature type="non-terminal residue" evidence="10">
    <location>
        <position position="683"/>
    </location>
</feature>
<evidence type="ECO:0000256" key="2">
    <source>
        <dbReference type="ARBA" id="ARBA00005745"/>
    </source>
</evidence>
<organism evidence="10 11">
    <name type="scientific">Durusdinium trenchii</name>
    <dbReference type="NCBI Taxonomy" id="1381693"/>
    <lineage>
        <taxon>Eukaryota</taxon>
        <taxon>Sar</taxon>
        <taxon>Alveolata</taxon>
        <taxon>Dinophyceae</taxon>
        <taxon>Suessiales</taxon>
        <taxon>Symbiodiniaceae</taxon>
        <taxon>Durusdinium</taxon>
    </lineage>
</organism>
<dbReference type="SUPFAM" id="SSF54523">
    <property type="entry name" value="Pili subunits"/>
    <property type="match status" value="2"/>
</dbReference>
<gene>
    <name evidence="10" type="ORF">SCF082_LOCUS23961</name>
</gene>
<dbReference type="InterPro" id="IPR003004">
    <property type="entry name" value="GspF/PilC"/>
</dbReference>
<dbReference type="InterPro" id="IPR018076">
    <property type="entry name" value="T2SS_GspF_dom"/>
</dbReference>
<proteinExistence type="inferred from homology"/>
<protein>
    <submittedName>
        <fullName evidence="10">Type II secretion system core protein G (T2SS core protein G) (General secretion pathway protein G) (PilD-dependent protein PddA)</fullName>
    </submittedName>
</protein>
<keyword evidence="4 7" id="KW-0812">Transmembrane</keyword>
<evidence type="ECO:0000256" key="1">
    <source>
        <dbReference type="ARBA" id="ARBA00004651"/>
    </source>
</evidence>
<dbReference type="Pfam" id="PF00482">
    <property type="entry name" value="T2SSF"/>
    <property type="match status" value="1"/>
</dbReference>
<dbReference type="InterPro" id="IPR012902">
    <property type="entry name" value="N_methyl_site"/>
</dbReference>
<evidence type="ECO:0000256" key="4">
    <source>
        <dbReference type="ARBA" id="ARBA00022692"/>
    </source>
</evidence>
<dbReference type="InterPro" id="IPR042094">
    <property type="entry name" value="T2SS_GspF_sf"/>
</dbReference>
<evidence type="ECO:0000256" key="7">
    <source>
        <dbReference type="SAM" id="Phobius"/>
    </source>
</evidence>
<evidence type="ECO:0000259" key="8">
    <source>
        <dbReference type="Pfam" id="PF00482"/>
    </source>
</evidence>
<dbReference type="PANTHER" id="PTHR30012">
    <property type="entry name" value="GENERAL SECRETION PATHWAY PROTEIN"/>
    <property type="match status" value="1"/>
</dbReference>
<dbReference type="PANTHER" id="PTHR30012:SF0">
    <property type="entry name" value="TYPE II SECRETION SYSTEM PROTEIN F-RELATED"/>
    <property type="match status" value="1"/>
</dbReference>
<feature type="domain" description="Type II secretion system protein GspF" evidence="8">
    <location>
        <begin position="3"/>
        <end position="72"/>
    </location>
</feature>
<dbReference type="Gene3D" id="3.30.700.10">
    <property type="entry name" value="Glycoprotein, Type 4 Pilin"/>
    <property type="match status" value="1"/>
</dbReference>
<evidence type="ECO:0000313" key="11">
    <source>
        <dbReference type="Proteomes" id="UP001642464"/>
    </source>
</evidence>
<name>A0ABP0LR86_9DINO</name>
<feature type="transmembrane region" description="Helical" evidence="7">
    <location>
        <begin position="200"/>
        <end position="221"/>
    </location>
</feature>
<accession>A0ABP0LR86</accession>
<evidence type="ECO:0000259" key="9">
    <source>
        <dbReference type="Pfam" id="PF08334"/>
    </source>
</evidence>
<evidence type="ECO:0000256" key="3">
    <source>
        <dbReference type="ARBA" id="ARBA00022475"/>
    </source>
</evidence>
<comment type="caution">
    <text evidence="10">The sequence shown here is derived from an EMBL/GenBank/DDBJ whole genome shotgun (WGS) entry which is preliminary data.</text>
</comment>
<comment type="subcellular location">
    <subcellularLocation>
        <location evidence="1">Cell membrane</location>
        <topology evidence="1">Multi-pass membrane protein</topology>
    </subcellularLocation>
</comment>
<feature type="transmembrane region" description="Helical" evidence="7">
    <location>
        <begin position="360"/>
        <end position="382"/>
    </location>
</feature>
<dbReference type="Pfam" id="PF08334">
    <property type="entry name" value="T2SSG"/>
    <property type="match status" value="1"/>
</dbReference>
<feature type="transmembrane region" description="Helical" evidence="7">
    <location>
        <begin position="79"/>
        <end position="98"/>
    </location>
</feature>